<protein>
    <submittedName>
        <fullName evidence="1">Uncharacterized protein</fullName>
    </submittedName>
</protein>
<comment type="caution">
    <text evidence="1">The sequence shown here is derived from an EMBL/GenBank/DDBJ whole genome shotgun (WGS) entry which is preliminary data.</text>
</comment>
<keyword evidence="2" id="KW-1185">Reference proteome</keyword>
<gene>
    <name evidence="1" type="ORF">NW755_013570</name>
</gene>
<accession>A0A9W8UVP1</accession>
<dbReference type="EMBL" id="JAOQAV010000088">
    <property type="protein sequence ID" value="KAJ4177881.1"/>
    <property type="molecule type" value="Genomic_DNA"/>
</dbReference>
<dbReference type="AlphaFoldDB" id="A0A9W8UVP1"/>
<sequence length="64" mass="6746">GLLLHAAIALQHTIYVVKTGTTSGAWDSILELIVLSQKSTPPPESVLANTSARVQSFKTVKSVA</sequence>
<feature type="non-terminal residue" evidence="1">
    <location>
        <position position="1"/>
    </location>
</feature>
<evidence type="ECO:0000313" key="2">
    <source>
        <dbReference type="Proteomes" id="UP001152087"/>
    </source>
</evidence>
<reference evidence="1" key="1">
    <citation type="submission" date="2022-09" db="EMBL/GenBank/DDBJ databases">
        <title>Fusarium specimens isolated from Avocado Roots.</title>
        <authorList>
            <person name="Stajich J."/>
            <person name="Roper C."/>
            <person name="Heimlech-Rivalta G."/>
        </authorList>
    </citation>
    <scope>NUCLEOTIDE SEQUENCE</scope>
    <source>
        <strain evidence="1">A02</strain>
    </source>
</reference>
<proteinExistence type="predicted"/>
<organism evidence="1 2">
    <name type="scientific">Fusarium falciforme</name>
    <dbReference type="NCBI Taxonomy" id="195108"/>
    <lineage>
        <taxon>Eukaryota</taxon>
        <taxon>Fungi</taxon>
        <taxon>Dikarya</taxon>
        <taxon>Ascomycota</taxon>
        <taxon>Pezizomycotina</taxon>
        <taxon>Sordariomycetes</taxon>
        <taxon>Hypocreomycetidae</taxon>
        <taxon>Hypocreales</taxon>
        <taxon>Nectriaceae</taxon>
        <taxon>Fusarium</taxon>
        <taxon>Fusarium solani species complex</taxon>
    </lineage>
</organism>
<evidence type="ECO:0000313" key="1">
    <source>
        <dbReference type="EMBL" id="KAJ4177881.1"/>
    </source>
</evidence>
<dbReference type="Proteomes" id="UP001152087">
    <property type="component" value="Unassembled WGS sequence"/>
</dbReference>
<name>A0A9W8UVP1_9HYPO</name>